<reference evidence="3" key="1">
    <citation type="journal article" date="2015" name="PLoS ONE">
        <title>An Insight into the Sialome of the Lone Star Tick, Amblyomma americanum, with a Glimpse on Its Time Dependent Gene Expression.</title>
        <authorList>
            <person name="Karim S."/>
            <person name="Ribeiro J.M."/>
        </authorList>
    </citation>
    <scope>NUCLEOTIDE SEQUENCE</scope>
    <source>
        <tissue evidence="3">Salivary gland</tissue>
    </source>
</reference>
<name>A0A0C9S589_AMBAM</name>
<dbReference type="PROSITE" id="PS51885">
    <property type="entry name" value="NEPRILYSIN"/>
    <property type="match status" value="1"/>
</dbReference>
<evidence type="ECO:0000256" key="1">
    <source>
        <dbReference type="ARBA" id="ARBA00007357"/>
    </source>
</evidence>
<dbReference type="PANTHER" id="PTHR11733">
    <property type="entry name" value="ZINC METALLOPROTEASE FAMILY M13 NEPRILYSIN-RELATED"/>
    <property type="match status" value="1"/>
</dbReference>
<proteinExistence type="evidence at transcript level"/>
<dbReference type="GO" id="GO:0004222">
    <property type="term" value="F:metalloendopeptidase activity"/>
    <property type="evidence" value="ECO:0007669"/>
    <property type="project" value="InterPro"/>
</dbReference>
<comment type="similarity">
    <text evidence="1">Belongs to the peptidase M13 family.</text>
</comment>
<dbReference type="SUPFAM" id="SSF55486">
    <property type="entry name" value="Metalloproteases ('zincins'), catalytic domain"/>
    <property type="match status" value="1"/>
</dbReference>
<feature type="non-terminal residue" evidence="3">
    <location>
        <position position="206"/>
    </location>
</feature>
<dbReference type="Gene3D" id="3.40.390.10">
    <property type="entry name" value="Collagenase (Catalytic Domain)"/>
    <property type="match status" value="1"/>
</dbReference>
<dbReference type="Pfam" id="PF05649">
    <property type="entry name" value="Peptidase_M13_N"/>
    <property type="match status" value="1"/>
</dbReference>
<dbReference type="EMBL" id="GBZX01000236">
    <property type="protein sequence ID" value="JAG92504.1"/>
    <property type="molecule type" value="mRNA"/>
</dbReference>
<evidence type="ECO:0000313" key="3">
    <source>
        <dbReference type="EMBL" id="JAG92504.1"/>
    </source>
</evidence>
<accession>A0A0C9S589</accession>
<evidence type="ECO:0000259" key="2">
    <source>
        <dbReference type="Pfam" id="PF05649"/>
    </source>
</evidence>
<dbReference type="InterPro" id="IPR008753">
    <property type="entry name" value="Peptidase_M13_N"/>
</dbReference>
<protein>
    <submittedName>
        <fullName evidence="3">Putative neutral endopeptidase-like protein</fullName>
    </submittedName>
</protein>
<dbReference type="AlphaFoldDB" id="A0A0C9S589"/>
<dbReference type="GO" id="GO:0016485">
    <property type="term" value="P:protein processing"/>
    <property type="evidence" value="ECO:0007669"/>
    <property type="project" value="TreeGrafter"/>
</dbReference>
<feature type="domain" description="Peptidase M13 N-terminal" evidence="2">
    <location>
        <begin position="74"/>
        <end position="204"/>
    </location>
</feature>
<sequence length="206" mass="23139">SALRSVKAGSVNPAATPSAMNILLILILITLRSLIPSGAESYEEWTEDYYVCSTPACLERAMLINASMNSSVDPCSDFFSYACGGWASKHKPSSRGWCGVVDLLEGQRTRKMKRIMEEMTFVDFNQSVAQKAYVFYNTCVEFPHQENRRDGFLHVLSRAGFHEWPIVPNDTGAQKWNNSTELLQDVGILTVLDVFVKKDAERSTYH</sequence>
<dbReference type="PANTHER" id="PTHR11733:SF167">
    <property type="entry name" value="FI17812P1-RELATED"/>
    <property type="match status" value="1"/>
</dbReference>
<dbReference type="InterPro" id="IPR024079">
    <property type="entry name" value="MetalloPept_cat_dom_sf"/>
</dbReference>
<dbReference type="InterPro" id="IPR000718">
    <property type="entry name" value="Peptidase_M13"/>
</dbReference>
<dbReference type="GO" id="GO:0005886">
    <property type="term" value="C:plasma membrane"/>
    <property type="evidence" value="ECO:0007669"/>
    <property type="project" value="TreeGrafter"/>
</dbReference>
<organism evidence="3">
    <name type="scientific">Amblyomma americanum</name>
    <name type="common">Lone star tick</name>
    <dbReference type="NCBI Taxonomy" id="6943"/>
    <lineage>
        <taxon>Eukaryota</taxon>
        <taxon>Metazoa</taxon>
        <taxon>Ecdysozoa</taxon>
        <taxon>Arthropoda</taxon>
        <taxon>Chelicerata</taxon>
        <taxon>Arachnida</taxon>
        <taxon>Acari</taxon>
        <taxon>Parasitiformes</taxon>
        <taxon>Ixodida</taxon>
        <taxon>Ixodoidea</taxon>
        <taxon>Ixodidae</taxon>
        <taxon>Amblyomminae</taxon>
        <taxon>Amblyomma</taxon>
    </lineage>
</organism>
<feature type="non-terminal residue" evidence="3">
    <location>
        <position position="1"/>
    </location>
</feature>